<name>A0A0C2YH52_HEBCY</name>
<proteinExistence type="predicted"/>
<gene>
    <name evidence="1" type="ORF">M413DRAFT_72972</name>
</gene>
<sequence length="84" mass="9488">MLKSHIRAFGFDSRLGHFPGCAHIRTVDGQVPIVLPMYNSSPEKRRIIEEQIDKWLELGVVEPLISPWGASIVIALIRVIPFQP</sequence>
<organism evidence="1 2">
    <name type="scientific">Hebeloma cylindrosporum</name>
    <dbReference type="NCBI Taxonomy" id="76867"/>
    <lineage>
        <taxon>Eukaryota</taxon>
        <taxon>Fungi</taxon>
        <taxon>Dikarya</taxon>
        <taxon>Basidiomycota</taxon>
        <taxon>Agaricomycotina</taxon>
        <taxon>Agaricomycetes</taxon>
        <taxon>Agaricomycetidae</taxon>
        <taxon>Agaricales</taxon>
        <taxon>Agaricineae</taxon>
        <taxon>Hymenogastraceae</taxon>
        <taxon>Hebeloma</taxon>
    </lineage>
</organism>
<dbReference type="Proteomes" id="UP000053424">
    <property type="component" value="Unassembled WGS sequence"/>
</dbReference>
<dbReference type="AlphaFoldDB" id="A0A0C2YH52"/>
<dbReference type="HOGENOM" id="CLU_165193_1_0_1"/>
<evidence type="ECO:0000313" key="1">
    <source>
        <dbReference type="EMBL" id="KIM40432.1"/>
    </source>
</evidence>
<evidence type="ECO:0000313" key="2">
    <source>
        <dbReference type="Proteomes" id="UP000053424"/>
    </source>
</evidence>
<protein>
    <submittedName>
        <fullName evidence="1">Uncharacterized protein</fullName>
    </submittedName>
</protein>
<dbReference type="Gene3D" id="3.10.10.10">
    <property type="entry name" value="HIV Type 1 Reverse Transcriptase, subunit A, domain 1"/>
    <property type="match status" value="1"/>
</dbReference>
<dbReference type="EMBL" id="KN831782">
    <property type="protein sequence ID" value="KIM40432.1"/>
    <property type="molecule type" value="Genomic_DNA"/>
</dbReference>
<keyword evidence="2" id="KW-1185">Reference proteome</keyword>
<dbReference type="OrthoDB" id="6776860at2759"/>
<dbReference type="InterPro" id="IPR043502">
    <property type="entry name" value="DNA/RNA_pol_sf"/>
</dbReference>
<dbReference type="SUPFAM" id="SSF56672">
    <property type="entry name" value="DNA/RNA polymerases"/>
    <property type="match status" value="1"/>
</dbReference>
<reference evidence="2" key="2">
    <citation type="submission" date="2015-01" db="EMBL/GenBank/DDBJ databases">
        <title>Evolutionary Origins and Diversification of the Mycorrhizal Mutualists.</title>
        <authorList>
            <consortium name="DOE Joint Genome Institute"/>
            <consortium name="Mycorrhizal Genomics Consortium"/>
            <person name="Kohler A."/>
            <person name="Kuo A."/>
            <person name="Nagy L.G."/>
            <person name="Floudas D."/>
            <person name="Copeland A."/>
            <person name="Barry K.W."/>
            <person name="Cichocki N."/>
            <person name="Veneault-Fourrey C."/>
            <person name="LaButti K."/>
            <person name="Lindquist E.A."/>
            <person name="Lipzen A."/>
            <person name="Lundell T."/>
            <person name="Morin E."/>
            <person name="Murat C."/>
            <person name="Riley R."/>
            <person name="Ohm R."/>
            <person name="Sun H."/>
            <person name="Tunlid A."/>
            <person name="Henrissat B."/>
            <person name="Grigoriev I.V."/>
            <person name="Hibbett D.S."/>
            <person name="Martin F."/>
        </authorList>
    </citation>
    <scope>NUCLEOTIDE SEQUENCE [LARGE SCALE GENOMIC DNA]</scope>
    <source>
        <strain evidence="2">h7</strain>
    </source>
</reference>
<reference evidence="1 2" key="1">
    <citation type="submission" date="2014-04" db="EMBL/GenBank/DDBJ databases">
        <authorList>
            <consortium name="DOE Joint Genome Institute"/>
            <person name="Kuo A."/>
            <person name="Gay G."/>
            <person name="Dore J."/>
            <person name="Kohler A."/>
            <person name="Nagy L.G."/>
            <person name="Floudas D."/>
            <person name="Copeland A."/>
            <person name="Barry K.W."/>
            <person name="Cichocki N."/>
            <person name="Veneault-Fourrey C."/>
            <person name="LaButti K."/>
            <person name="Lindquist E.A."/>
            <person name="Lipzen A."/>
            <person name="Lundell T."/>
            <person name="Morin E."/>
            <person name="Murat C."/>
            <person name="Sun H."/>
            <person name="Tunlid A."/>
            <person name="Henrissat B."/>
            <person name="Grigoriev I.V."/>
            <person name="Hibbett D.S."/>
            <person name="Martin F."/>
            <person name="Nordberg H.P."/>
            <person name="Cantor M.N."/>
            <person name="Hua S.X."/>
        </authorList>
    </citation>
    <scope>NUCLEOTIDE SEQUENCE [LARGE SCALE GENOMIC DNA]</scope>
    <source>
        <strain evidence="2">h7</strain>
    </source>
</reference>
<accession>A0A0C2YH52</accession>